<evidence type="ECO:0000256" key="11">
    <source>
        <dbReference type="ARBA" id="ARBA00024779"/>
    </source>
</evidence>
<dbReference type="InterPro" id="IPR023033">
    <property type="entry name" value="Ala_tRNA_ligase_euk/bac"/>
</dbReference>
<dbReference type="Pfam" id="PF02272">
    <property type="entry name" value="DHHA1"/>
    <property type="match status" value="1"/>
</dbReference>
<dbReference type="Gene3D" id="3.30.930.10">
    <property type="entry name" value="Bira Bifunctional Protein, Domain 2"/>
    <property type="match status" value="1"/>
</dbReference>
<dbReference type="InterPro" id="IPR045864">
    <property type="entry name" value="aa-tRNA-synth_II/BPL/LPL"/>
</dbReference>
<dbReference type="SUPFAM" id="SSF55681">
    <property type="entry name" value="Class II aaRS and biotin synthetases"/>
    <property type="match status" value="1"/>
</dbReference>
<dbReference type="InterPro" id="IPR018163">
    <property type="entry name" value="Thr/Ala-tRNA-synth_IIc_edit"/>
</dbReference>
<dbReference type="InterPro" id="IPR018162">
    <property type="entry name" value="Ala-tRNA-ligase_IIc_anticod-bd"/>
</dbReference>
<dbReference type="Pfam" id="PF01411">
    <property type="entry name" value="tRNA-synt_2c"/>
    <property type="match status" value="1"/>
</dbReference>
<proteinExistence type="inferred from homology"/>
<dbReference type="HAMAP" id="MF_00036_B">
    <property type="entry name" value="Ala_tRNA_synth_B"/>
    <property type="match status" value="1"/>
</dbReference>
<organism evidence="15">
    <name type="scientific">Dehalogenimonas sp. 4OHTPN</name>
    <dbReference type="NCBI Taxonomy" id="3166643"/>
    <lineage>
        <taxon>Bacteria</taxon>
        <taxon>Bacillati</taxon>
        <taxon>Chloroflexota</taxon>
        <taxon>Dehalococcoidia</taxon>
        <taxon>Dehalococcoidales</taxon>
        <taxon>Dehalococcoidaceae</taxon>
        <taxon>Dehalogenimonas</taxon>
    </lineage>
</organism>
<dbReference type="GO" id="GO:0000049">
    <property type="term" value="F:tRNA binding"/>
    <property type="evidence" value="ECO:0007669"/>
    <property type="project" value="UniProtKB-KW"/>
</dbReference>
<dbReference type="FunFam" id="3.30.930.10:FF:000004">
    <property type="entry name" value="Alanine--tRNA ligase"/>
    <property type="match status" value="1"/>
</dbReference>
<evidence type="ECO:0000256" key="7">
    <source>
        <dbReference type="ARBA" id="ARBA00022840"/>
    </source>
</evidence>
<dbReference type="GO" id="GO:0004813">
    <property type="term" value="F:alanine-tRNA ligase activity"/>
    <property type="evidence" value="ECO:0007669"/>
    <property type="project" value="UniProtKB-UniRule"/>
</dbReference>
<comment type="subcellular location">
    <subcellularLocation>
        <location evidence="13">Cytoplasm</location>
    </subcellularLocation>
</comment>
<evidence type="ECO:0000256" key="10">
    <source>
        <dbReference type="ARBA" id="ARBA00023146"/>
    </source>
</evidence>
<feature type="binding site" evidence="13">
    <location>
        <position position="566"/>
    </location>
    <ligand>
        <name>Zn(2+)</name>
        <dbReference type="ChEBI" id="CHEBI:29105"/>
    </ligand>
</feature>
<dbReference type="FunFam" id="3.30.980.10:FF:000004">
    <property type="entry name" value="Alanine--tRNA ligase, cytoplasmic"/>
    <property type="match status" value="1"/>
</dbReference>
<evidence type="ECO:0000256" key="2">
    <source>
        <dbReference type="ARBA" id="ARBA00022555"/>
    </source>
</evidence>
<dbReference type="Gene3D" id="3.10.310.40">
    <property type="match status" value="1"/>
</dbReference>
<sequence length="864" mass="94317">MSFTGDQLRTLYLEYFAEKAHKILPSSSLIPHGDPTLLLTTAGMVQFKPYFLGKEKPPAPRLTTCQKCFRTTDIDSVGDASHLTFFEMLGNFSIGDYFKQEAIDFAWEFVTERLKIPSERLWTTVYLDDDEAVKLWQAKGVPDNRIVRLGEKDNFWGPAGDSGPCGPCSEIHYDFGEAAGCGEPGCCGPACKCGRFCEIWNLVFVQYDQDKSGARIPLKNPSIDTGMGLERLTTIMQGKSGVYQTDRFDYLLDKVANVSGKKYGAGGETDRAMRIVAEHSRSITFLIADGVIPSNEGRGYVLRRLLRRTALFGRMLGLEKPFMVPLVETVIDRMAPVYPELSVRRGFITELVAREESRFAETLFTGMQILDEMMASEEAQLKRKITGTQAFKLYDTYGFPLDLTAEIASSNGFEVDAEGFDHEMERQREKARGAHKFALNENINISESIIIVKRKQTCFTGYDTLVQQAVVDGILVNNSSADAIREGEEGGIILDKTPFYAEMGGQVGDTGELVSGESLFVVTDTLPLSPGVFLHQGYVSRGHIGIGDEVSARVNVQRRSDIARNHTATHLLQAALREVLGGHVQQRGSVVGPDRLRFDFSHLKAVTSEEIARVEDIVNERIRENHSVAAVETGYQEALKSGVTALFGEKYGEKVRVLSIGADTHVSAELCGGTHIKATGEIGFFKVVSESSVGAGLRRIEAVTGRGAAVYFRDQVRSFHERLEKFQAEVEAGKNTIAALQRDLAKKDALALLTSARAIPGGKLLVASVAEAGIETLREMADLLRDRLGSAVVVLGSVAGEKPVFVAAVTQDLVAKGYHAGNIIKRLSEIAGGGGGGRPNLAQGGGRDASKLSAALEAVEEFIR</sequence>
<dbReference type="GO" id="GO:0005524">
    <property type="term" value="F:ATP binding"/>
    <property type="evidence" value="ECO:0007669"/>
    <property type="project" value="UniProtKB-UniRule"/>
</dbReference>
<evidence type="ECO:0000313" key="15">
    <source>
        <dbReference type="EMBL" id="XCH33441.1"/>
    </source>
</evidence>
<feature type="domain" description="Alanyl-transfer RNA synthetases family profile" evidence="14">
    <location>
        <begin position="3"/>
        <end position="714"/>
    </location>
</feature>
<dbReference type="SUPFAM" id="SSF50447">
    <property type="entry name" value="Translation proteins"/>
    <property type="match status" value="1"/>
</dbReference>
<dbReference type="SUPFAM" id="SSF55186">
    <property type="entry name" value="ThrRS/AlaRS common domain"/>
    <property type="match status" value="1"/>
</dbReference>
<keyword evidence="13" id="KW-0963">Cytoplasm</keyword>
<comment type="cofactor">
    <cofactor evidence="13">
        <name>Zn(2+)</name>
        <dbReference type="ChEBI" id="CHEBI:29105"/>
    </cofactor>
    <text evidence="13">Binds 1 zinc ion per subunit.</text>
</comment>
<dbReference type="PANTHER" id="PTHR11777">
    <property type="entry name" value="ALANYL-TRNA SYNTHETASE"/>
    <property type="match status" value="1"/>
</dbReference>
<evidence type="ECO:0000256" key="3">
    <source>
        <dbReference type="ARBA" id="ARBA00022598"/>
    </source>
</evidence>
<dbReference type="GO" id="GO:0006419">
    <property type="term" value="P:alanyl-tRNA aminoacylation"/>
    <property type="evidence" value="ECO:0007669"/>
    <property type="project" value="UniProtKB-UniRule"/>
</dbReference>
<dbReference type="NCBIfam" id="TIGR00344">
    <property type="entry name" value="alaS"/>
    <property type="match status" value="1"/>
</dbReference>
<dbReference type="Gene3D" id="2.40.30.130">
    <property type="match status" value="1"/>
</dbReference>
<keyword evidence="2 13" id="KW-0820">tRNA-binding</keyword>
<dbReference type="SMART" id="SM00863">
    <property type="entry name" value="tRNA_SAD"/>
    <property type="match status" value="1"/>
</dbReference>
<feature type="binding site" evidence="13">
    <location>
        <position position="570"/>
    </location>
    <ligand>
        <name>Zn(2+)</name>
        <dbReference type="ChEBI" id="CHEBI:29105"/>
    </ligand>
</feature>
<evidence type="ECO:0000256" key="5">
    <source>
        <dbReference type="ARBA" id="ARBA00022741"/>
    </source>
</evidence>
<dbReference type="Gene3D" id="3.30.54.20">
    <property type="match status" value="1"/>
</dbReference>
<dbReference type="InterPro" id="IPR002318">
    <property type="entry name" value="Ala-tRNA-lgiase_IIc"/>
</dbReference>
<reference evidence="15" key="1">
    <citation type="submission" date="2024-06" db="EMBL/GenBank/DDBJ databases">
        <title>A Novel Isolate, Dehalogenimonas sp. Strain 4OHTPN, Dechlorinates Aromatic 4 Hydroxy chlorothalonil by a Novel Reductive Dehalogenase.</title>
        <authorList>
            <person name="Liu G."/>
        </authorList>
    </citation>
    <scope>NUCLEOTIDE SEQUENCE</scope>
    <source>
        <strain evidence="15">4OHTPN</strain>
    </source>
</reference>
<evidence type="ECO:0000256" key="6">
    <source>
        <dbReference type="ARBA" id="ARBA00022833"/>
    </source>
</evidence>
<evidence type="ECO:0000259" key="14">
    <source>
        <dbReference type="PROSITE" id="PS50860"/>
    </source>
</evidence>
<dbReference type="InterPro" id="IPR018164">
    <property type="entry name" value="Ala-tRNA-synth_IIc_N"/>
</dbReference>
<keyword evidence="4 13" id="KW-0479">Metal-binding</keyword>
<evidence type="ECO:0000256" key="9">
    <source>
        <dbReference type="ARBA" id="ARBA00022917"/>
    </source>
</evidence>
<feature type="binding site" evidence="13">
    <location>
        <position position="671"/>
    </location>
    <ligand>
        <name>Zn(2+)</name>
        <dbReference type="ChEBI" id="CHEBI:29105"/>
    </ligand>
</feature>
<dbReference type="InterPro" id="IPR009000">
    <property type="entry name" value="Transl_B-barrel_sf"/>
</dbReference>
<keyword evidence="10 13" id="KW-0030">Aminoacyl-tRNA synthetase</keyword>
<keyword evidence="8 13" id="KW-0694">RNA-binding</keyword>
<gene>
    <name evidence="13 15" type="primary">alaS</name>
    <name evidence="15" type="ORF">ABV300_00790</name>
</gene>
<dbReference type="InterPro" id="IPR050058">
    <property type="entry name" value="Ala-tRNA_ligase"/>
</dbReference>
<keyword evidence="7 13" id="KW-0067">ATP-binding</keyword>
<dbReference type="PANTHER" id="PTHR11777:SF9">
    <property type="entry name" value="ALANINE--TRNA LIGASE, CYTOPLASMIC"/>
    <property type="match status" value="1"/>
</dbReference>
<evidence type="ECO:0000256" key="8">
    <source>
        <dbReference type="ARBA" id="ARBA00022884"/>
    </source>
</evidence>
<dbReference type="EMBL" id="CP159307">
    <property type="protein sequence ID" value="XCH33441.1"/>
    <property type="molecule type" value="Genomic_DNA"/>
</dbReference>
<dbReference type="RefSeq" id="WP_353714677.1">
    <property type="nucleotide sequence ID" value="NZ_CP159307.1"/>
</dbReference>
<comment type="function">
    <text evidence="11 13">Catalyzes the attachment of alanine to tRNA(Ala) in a two-step reaction: alanine is first activated by ATP to form Ala-AMP and then transferred to the acceptor end of tRNA(Ala). Also edits incorrectly charged Ser-tRNA(Ala) and Gly-tRNA(Ala) via its editing domain.</text>
</comment>
<dbReference type="CDD" id="cd00673">
    <property type="entry name" value="AlaRS_core"/>
    <property type="match status" value="1"/>
</dbReference>
<keyword evidence="5 13" id="KW-0547">Nucleotide-binding</keyword>
<evidence type="ECO:0000256" key="13">
    <source>
        <dbReference type="HAMAP-Rule" id="MF_00036"/>
    </source>
</evidence>
<dbReference type="InterPro" id="IPR018165">
    <property type="entry name" value="Ala-tRNA-synth_IIc_core"/>
</dbReference>
<dbReference type="PRINTS" id="PR00980">
    <property type="entry name" value="TRNASYNTHALA"/>
</dbReference>
<dbReference type="PROSITE" id="PS50860">
    <property type="entry name" value="AA_TRNA_LIGASE_II_ALA"/>
    <property type="match status" value="1"/>
</dbReference>
<dbReference type="InterPro" id="IPR003156">
    <property type="entry name" value="DHHA1_dom"/>
</dbReference>
<keyword evidence="3 13" id="KW-0436">Ligase</keyword>
<evidence type="ECO:0000256" key="4">
    <source>
        <dbReference type="ARBA" id="ARBA00022723"/>
    </source>
</evidence>
<feature type="binding site" evidence="13">
    <location>
        <position position="675"/>
    </location>
    <ligand>
        <name>Zn(2+)</name>
        <dbReference type="ChEBI" id="CHEBI:29105"/>
    </ligand>
</feature>
<dbReference type="GO" id="GO:0002161">
    <property type="term" value="F:aminoacyl-tRNA deacylase activity"/>
    <property type="evidence" value="ECO:0007669"/>
    <property type="project" value="TreeGrafter"/>
</dbReference>
<name>A0AAU8GCI1_9CHLR</name>
<evidence type="ECO:0000256" key="12">
    <source>
        <dbReference type="ARBA" id="ARBA00048300"/>
    </source>
</evidence>
<dbReference type="InterPro" id="IPR012947">
    <property type="entry name" value="tRNA_SAD"/>
</dbReference>
<dbReference type="FunFam" id="3.10.310.40:FF:000001">
    <property type="entry name" value="Alanine--tRNA ligase"/>
    <property type="match status" value="1"/>
</dbReference>
<keyword evidence="6 13" id="KW-0862">Zinc</keyword>
<comment type="domain">
    <text evidence="13">Consists of three domains; the N-terminal catalytic domain, the editing domain and the C-terminal C-Ala domain. The editing domain removes incorrectly charged amino acids, while the C-Ala domain, along with tRNA(Ala), serves as a bridge to cooperatively bring together the editing and aminoacylation centers thus stimulating deacylation of misacylated tRNAs.</text>
</comment>
<dbReference type="EC" id="6.1.1.7" evidence="13"/>
<keyword evidence="9 13" id="KW-0648">Protein biosynthesis</keyword>
<dbReference type="GO" id="GO:0008270">
    <property type="term" value="F:zinc ion binding"/>
    <property type="evidence" value="ECO:0007669"/>
    <property type="project" value="UniProtKB-UniRule"/>
</dbReference>
<evidence type="ECO:0000256" key="1">
    <source>
        <dbReference type="ARBA" id="ARBA00008226"/>
    </source>
</evidence>
<dbReference type="Gene3D" id="3.30.980.10">
    <property type="entry name" value="Threonyl-trna Synthetase, Chain A, domain 2"/>
    <property type="match status" value="1"/>
</dbReference>
<dbReference type="AlphaFoldDB" id="A0AAU8GCI1"/>
<protein>
    <recommendedName>
        <fullName evidence="13">Alanine--tRNA ligase</fullName>
        <ecNumber evidence="13">6.1.1.7</ecNumber>
    </recommendedName>
    <alternativeName>
        <fullName evidence="13">Alanyl-tRNA synthetase</fullName>
        <shortName evidence="13">AlaRS</shortName>
    </alternativeName>
</protein>
<dbReference type="GO" id="GO:0005829">
    <property type="term" value="C:cytosol"/>
    <property type="evidence" value="ECO:0007669"/>
    <property type="project" value="TreeGrafter"/>
</dbReference>
<dbReference type="SUPFAM" id="SSF101353">
    <property type="entry name" value="Putative anticodon-binding domain of alanyl-tRNA synthetase (AlaRS)"/>
    <property type="match status" value="1"/>
</dbReference>
<comment type="similarity">
    <text evidence="1 13">Belongs to the class-II aminoacyl-tRNA synthetase family.</text>
</comment>
<accession>A0AAU8GCI1</accession>
<dbReference type="Pfam" id="PF07973">
    <property type="entry name" value="tRNA_SAD"/>
    <property type="match status" value="1"/>
</dbReference>
<comment type="catalytic activity">
    <reaction evidence="12 13">
        <text>tRNA(Ala) + L-alanine + ATP = L-alanyl-tRNA(Ala) + AMP + diphosphate</text>
        <dbReference type="Rhea" id="RHEA:12540"/>
        <dbReference type="Rhea" id="RHEA-COMP:9657"/>
        <dbReference type="Rhea" id="RHEA-COMP:9923"/>
        <dbReference type="ChEBI" id="CHEBI:30616"/>
        <dbReference type="ChEBI" id="CHEBI:33019"/>
        <dbReference type="ChEBI" id="CHEBI:57972"/>
        <dbReference type="ChEBI" id="CHEBI:78442"/>
        <dbReference type="ChEBI" id="CHEBI:78497"/>
        <dbReference type="ChEBI" id="CHEBI:456215"/>
        <dbReference type="EC" id="6.1.1.7"/>
    </reaction>
</comment>